<accession>A0A439CLI5</accession>
<proteinExistence type="predicted"/>
<sequence length="107" mass="11658">MSPRPRQNSEPVGRRPMWPNVTALIEGRHAGVTSAPATQADNPGGRVIAQHKCFAALFPGQIKTAGELRDIAPTSAFVTLHTRYGLQAPHPPQQTPQWTQHQGVINH</sequence>
<dbReference type="Proteomes" id="UP000286045">
    <property type="component" value="Unassembled WGS sequence"/>
</dbReference>
<evidence type="ECO:0000313" key="3">
    <source>
        <dbReference type="Proteomes" id="UP000286045"/>
    </source>
</evidence>
<dbReference type="AlphaFoldDB" id="A0A439CLI5"/>
<name>A0A439CLI5_9PEZI</name>
<gene>
    <name evidence="2" type="ORF">EKO27_g12080</name>
</gene>
<reference evidence="2 3" key="1">
    <citation type="submission" date="2018-12" db="EMBL/GenBank/DDBJ databases">
        <title>Draft genome sequence of Xylaria grammica IHI A82.</title>
        <authorList>
            <person name="Buettner E."/>
            <person name="Kellner H."/>
        </authorList>
    </citation>
    <scope>NUCLEOTIDE SEQUENCE [LARGE SCALE GENOMIC DNA]</scope>
    <source>
        <strain evidence="2 3">IHI A82</strain>
    </source>
</reference>
<organism evidence="2 3">
    <name type="scientific">Xylaria grammica</name>
    <dbReference type="NCBI Taxonomy" id="363999"/>
    <lineage>
        <taxon>Eukaryota</taxon>
        <taxon>Fungi</taxon>
        <taxon>Dikarya</taxon>
        <taxon>Ascomycota</taxon>
        <taxon>Pezizomycotina</taxon>
        <taxon>Sordariomycetes</taxon>
        <taxon>Xylariomycetidae</taxon>
        <taxon>Xylariales</taxon>
        <taxon>Xylariaceae</taxon>
        <taxon>Xylaria</taxon>
    </lineage>
</organism>
<feature type="region of interest" description="Disordered" evidence="1">
    <location>
        <begin position="86"/>
        <end position="107"/>
    </location>
</feature>
<feature type="compositionally biased region" description="Low complexity" evidence="1">
    <location>
        <begin position="95"/>
        <end position="107"/>
    </location>
</feature>
<comment type="caution">
    <text evidence="2">The sequence shown here is derived from an EMBL/GenBank/DDBJ whole genome shotgun (WGS) entry which is preliminary data.</text>
</comment>
<dbReference type="EMBL" id="RYZI01001002">
    <property type="protein sequence ID" value="RWA03025.1"/>
    <property type="molecule type" value="Genomic_DNA"/>
</dbReference>
<keyword evidence="3" id="KW-1185">Reference proteome</keyword>
<protein>
    <submittedName>
        <fullName evidence="2">Uncharacterized protein</fullName>
    </submittedName>
</protein>
<evidence type="ECO:0000313" key="2">
    <source>
        <dbReference type="EMBL" id="RWA03025.1"/>
    </source>
</evidence>
<evidence type="ECO:0000256" key="1">
    <source>
        <dbReference type="SAM" id="MobiDB-lite"/>
    </source>
</evidence>